<dbReference type="HOGENOM" id="CLU_2334934_0_0_1"/>
<protein>
    <submittedName>
        <fullName evidence="1">Uncharacterized protein</fullName>
    </submittedName>
</protein>
<dbReference type="GeneID" id="18820559"/>
<dbReference type="EMBL" id="GL945438">
    <property type="protein sequence ID" value="EGO21909.1"/>
    <property type="molecule type" value="Genomic_DNA"/>
</dbReference>
<organism>
    <name type="scientific">Serpula lacrymans var. lacrymans (strain S7.9)</name>
    <name type="common">Dry rot fungus</name>
    <dbReference type="NCBI Taxonomy" id="578457"/>
    <lineage>
        <taxon>Eukaryota</taxon>
        <taxon>Fungi</taxon>
        <taxon>Dikarya</taxon>
        <taxon>Basidiomycota</taxon>
        <taxon>Agaricomycotina</taxon>
        <taxon>Agaricomycetes</taxon>
        <taxon>Agaricomycetidae</taxon>
        <taxon>Boletales</taxon>
        <taxon>Coniophorineae</taxon>
        <taxon>Serpulaceae</taxon>
        <taxon>Serpula</taxon>
    </lineage>
</organism>
<reference evidence="1" key="1">
    <citation type="submission" date="2011-04" db="EMBL/GenBank/DDBJ databases">
        <title>Evolution of plant cell wall degrading machinery underlies the functional diversity of forest fungi.</title>
        <authorList>
            <consortium name="US DOE Joint Genome Institute (JGI-PGF)"/>
            <person name="Eastwood D.C."/>
            <person name="Floudas D."/>
            <person name="Binder M."/>
            <person name="Majcherczyk A."/>
            <person name="Schneider P."/>
            <person name="Aerts A."/>
            <person name="Asiegbu F.O."/>
            <person name="Baker S.E."/>
            <person name="Barry K."/>
            <person name="Bendiksby M."/>
            <person name="Blumentritt M."/>
            <person name="Coutinho P.M."/>
            <person name="Cullen D."/>
            <person name="Cullen D."/>
            <person name="Gathman A."/>
            <person name="Goodell B."/>
            <person name="Henrissat B."/>
            <person name="Ihrmark K."/>
            <person name="Kauserud H."/>
            <person name="Kohler A."/>
            <person name="LaButti K."/>
            <person name="Lapidus A."/>
            <person name="Lavin J.L."/>
            <person name="Lee Y.-H."/>
            <person name="Lindquist E."/>
            <person name="Lilly W."/>
            <person name="Lucas S."/>
            <person name="Morin E."/>
            <person name="Murat C."/>
            <person name="Oguiza J.A."/>
            <person name="Park J."/>
            <person name="Pisabarro A.G."/>
            <person name="Riley R."/>
            <person name="Rosling A."/>
            <person name="Salamov A."/>
            <person name="Schmidt O."/>
            <person name="Schmutz J."/>
            <person name="Skrede I."/>
            <person name="Stenlid J."/>
            <person name="Wiebenga A."/>
            <person name="Xie X."/>
            <person name="Kues U."/>
            <person name="Hibbett D.S."/>
            <person name="Hoffmeister D."/>
            <person name="Hogberg N."/>
            <person name="Martin F."/>
            <person name="Grigoriev I.V."/>
            <person name="Watkinson S.C."/>
        </authorList>
    </citation>
    <scope>NUCLEOTIDE SEQUENCE</scope>
    <source>
        <strain evidence="1">S7.9</strain>
    </source>
</reference>
<accession>F8P5M2</accession>
<evidence type="ECO:0000313" key="1">
    <source>
        <dbReference type="EMBL" id="EGO21909.1"/>
    </source>
</evidence>
<dbReference type="AlphaFoldDB" id="F8P5M2"/>
<gene>
    <name evidence="1" type="ORF">SERLADRAFT_474962</name>
</gene>
<dbReference type="Proteomes" id="UP000008064">
    <property type="component" value="Unassembled WGS sequence"/>
</dbReference>
<dbReference type="RefSeq" id="XP_007321695.1">
    <property type="nucleotide sequence ID" value="XM_007321633.1"/>
</dbReference>
<sequence>MVWRGLLWWYIPHGRGGRSSIRRKLTPTRRRAIWSRRKRLLKCTITRAWLGPRRHLLRRGIRRVCQVGVSSVVVRQALGQACTRSAVHVGEHTGSRKV</sequence>
<name>F8P5M2_SERL9</name>
<proteinExistence type="predicted"/>
<dbReference type="KEGG" id="sla:SERLADRAFT_474962"/>